<feature type="compositionally biased region" description="Acidic residues" evidence="2">
    <location>
        <begin position="1"/>
        <end position="12"/>
    </location>
</feature>
<dbReference type="SUPFAM" id="SSF51569">
    <property type="entry name" value="Aldolase"/>
    <property type="match status" value="1"/>
</dbReference>
<dbReference type="GeneID" id="72009893"/>
<dbReference type="EMBL" id="JADCUA010000041">
    <property type="protein sequence ID" value="KAH9829216.1"/>
    <property type="molecule type" value="Genomic_DNA"/>
</dbReference>
<comment type="caution">
    <text evidence="3">The sequence shown here is derived from an EMBL/GenBank/DDBJ whole genome shotgun (WGS) entry which is preliminary data.</text>
</comment>
<gene>
    <name evidence="3" type="ORF">C8Q71DRAFT_911944</name>
</gene>
<feature type="compositionally biased region" description="Acidic residues" evidence="2">
    <location>
        <begin position="45"/>
        <end position="57"/>
    </location>
</feature>
<evidence type="ECO:0000256" key="2">
    <source>
        <dbReference type="SAM" id="MobiDB-lite"/>
    </source>
</evidence>
<sequence length="611" mass="69173">MSTEPEQESSVEPEDREKPANYTRAASVEPEGGEGYVGPETSVEPGEDEDSEPDEEAERNVRRNYERAASVEPEEHNTPARYRRATTLEPSSLRLTTMHDNLDLPEPLRPAPPRPKYRVKDFINVRDTRKIPPSIYQAVLKAREEEAREGGSQSVWLQRVALHSAGLPTLLEGLRQRGISVVGRTTRVGALDERMHDATMLDAPTMYKMTKRGFVDEALLLTIEYVVNESPNIRDRATLRHMVLERFLVDMGASIAGRSRTGLHFTYLSPALMGNTELMVEQALRLVKLFGEKHDIAADRLVISIPATTSGMYAAKCLRHDHGIRTNLTLVSSVMHAAVCLETGTNIISIDHEKWFHGLKSWAARTESTAGNATRDSIWRDVWAVGAAPREIRAICTLLKQHSPSTQLLVSNMRQIDDLAFLPDIHGVVLKTTELEGAKLLRLPFHANPDPEAVAKAQEIRFPTSYLSDEEASLTSLPQSEKDHHVSRFIVSNEAQQLLAYQRQLEEKVEEVLAYRLWIRDLDPLELERMYQEDIYAEDARQLEEEYLNLINSPKKVEGPSPRTNHVGYRMAKTTWDVAFKARSVDEDARVRERSERLQHVSMHTGFPQRT</sequence>
<accession>A0ABQ8JY74</accession>
<evidence type="ECO:0000313" key="3">
    <source>
        <dbReference type="EMBL" id="KAH9829216.1"/>
    </source>
</evidence>
<dbReference type="Proteomes" id="UP000814176">
    <property type="component" value="Unassembled WGS sequence"/>
</dbReference>
<evidence type="ECO:0008006" key="5">
    <source>
        <dbReference type="Google" id="ProtNLM"/>
    </source>
</evidence>
<dbReference type="Pfam" id="PF00923">
    <property type="entry name" value="TAL_FSA"/>
    <property type="match status" value="1"/>
</dbReference>
<reference evidence="3 4" key="1">
    <citation type="journal article" date="2021" name="Environ. Microbiol.">
        <title>Gene family expansions and transcriptome signatures uncover fungal adaptations to wood decay.</title>
        <authorList>
            <person name="Hage H."/>
            <person name="Miyauchi S."/>
            <person name="Viragh M."/>
            <person name="Drula E."/>
            <person name="Min B."/>
            <person name="Chaduli D."/>
            <person name="Navarro D."/>
            <person name="Favel A."/>
            <person name="Norest M."/>
            <person name="Lesage-Meessen L."/>
            <person name="Balint B."/>
            <person name="Merenyi Z."/>
            <person name="de Eugenio L."/>
            <person name="Morin E."/>
            <person name="Martinez A.T."/>
            <person name="Baldrian P."/>
            <person name="Stursova M."/>
            <person name="Martinez M.J."/>
            <person name="Novotny C."/>
            <person name="Magnuson J.K."/>
            <person name="Spatafora J.W."/>
            <person name="Maurice S."/>
            <person name="Pangilinan J."/>
            <person name="Andreopoulos W."/>
            <person name="LaButti K."/>
            <person name="Hundley H."/>
            <person name="Na H."/>
            <person name="Kuo A."/>
            <person name="Barry K."/>
            <person name="Lipzen A."/>
            <person name="Henrissat B."/>
            <person name="Riley R."/>
            <person name="Ahrendt S."/>
            <person name="Nagy L.G."/>
            <person name="Grigoriev I.V."/>
            <person name="Martin F."/>
            <person name="Rosso M.N."/>
        </authorList>
    </citation>
    <scope>NUCLEOTIDE SEQUENCE [LARGE SCALE GENOMIC DNA]</scope>
    <source>
        <strain evidence="3 4">CIRM-BRFM 1785</strain>
    </source>
</reference>
<feature type="region of interest" description="Disordered" evidence="2">
    <location>
        <begin position="1"/>
        <end position="90"/>
    </location>
</feature>
<proteinExistence type="predicted"/>
<dbReference type="Gene3D" id="3.20.20.70">
    <property type="entry name" value="Aldolase class I"/>
    <property type="match status" value="1"/>
</dbReference>
<evidence type="ECO:0000256" key="1">
    <source>
        <dbReference type="ARBA" id="ARBA00023270"/>
    </source>
</evidence>
<dbReference type="InterPro" id="IPR013785">
    <property type="entry name" value="Aldolase_TIM"/>
</dbReference>
<protein>
    <recommendedName>
        <fullName evidence="5">Transaldolase</fullName>
    </recommendedName>
</protein>
<dbReference type="PANTHER" id="PTHR10683:SF18">
    <property type="entry name" value="TRANSALDOLASE"/>
    <property type="match status" value="1"/>
</dbReference>
<name>A0ABQ8JY74_9APHY</name>
<organism evidence="3 4">
    <name type="scientific">Rhodofomes roseus</name>
    <dbReference type="NCBI Taxonomy" id="34475"/>
    <lineage>
        <taxon>Eukaryota</taxon>
        <taxon>Fungi</taxon>
        <taxon>Dikarya</taxon>
        <taxon>Basidiomycota</taxon>
        <taxon>Agaricomycotina</taxon>
        <taxon>Agaricomycetes</taxon>
        <taxon>Polyporales</taxon>
        <taxon>Rhodofomes</taxon>
    </lineage>
</organism>
<dbReference type="PANTHER" id="PTHR10683">
    <property type="entry name" value="TRANSALDOLASE"/>
    <property type="match status" value="1"/>
</dbReference>
<keyword evidence="4" id="KW-1185">Reference proteome</keyword>
<dbReference type="InterPro" id="IPR001585">
    <property type="entry name" value="TAL/FSA"/>
</dbReference>
<evidence type="ECO:0000313" key="4">
    <source>
        <dbReference type="Proteomes" id="UP000814176"/>
    </source>
</evidence>
<dbReference type="RefSeq" id="XP_047772710.1">
    <property type="nucleotide sequence ID" value="XM_047929161.1"/>
</dbReference>
<keyword evidence="1" id="KW-0704">Schiff base</keyword>